<reference evidence="1 2" key="1">
    <citation type="journal article" date="2019" name="Sci. Rep.">
        <title>Orb-weaving spider Araneus ventricosus genome elucidates the spidroin gene catalogue.</title>
        <authorList>
            <person name="Kono N."/>
            <person name="Nakamura H."/>
            <person name="Ohtoshi R."/>
            <person name="Moran D.A.P."/>
            <person name="Shinohara A."/>
            <person name="Yoshida Y."/>
            <person name="Fujiwara M."/>
            <person name="Mori M."/>
            <person name="Tomita M."/>
            <person name="Arakawa K."/>
        </authorList>
    </citation>
    <scope>NUCLEOTIDE SEQUENCE [LARGE SCALE GENOMIC DNA]</scope>
</reference>
<dbReference type="OrthoDB" id="6437217at2759"/>
<organism evidence="1 2">
    <name type="scientific">Araneus ventricosus</name>
    <name type="common">Orbweaver spider</name>
    <name type="synonym">Epeira ventricosa</name>
    <dbReference type="NCBI Taxonomy" id="182803"/>
    <lineage>
        <taxon>Eukaryota</taxon>
        <taxon>Metazoa</taxon>
        <taxon>Ecdysozoa</taxon>
        <taxon>Arthropoda</taxon>
        <taxon>Chelicerata</taxon>
        <taxon>Arachnida</taxon>
        <taxon>Araneae</taxon>
        <taxon>Araneomorphae</taxon>
        <taxon>Entelegynae</taxon>
        <taxon>Araneoidea</taxon>
        <taxon>Araneidae</taxon>
        <taxon>Araneus</taxon>
    </lineage>
</organism>
<evidence type="ECO:0000313" key="2">
    <source>
        <dbReference type="Proteomes" id="UP000499080"/>
    </source>
</evidence>
<comment type="caution">
    <text evidence="1">The sequence shown here is derived from an EMBL/GenBank/DDBJ whole genome shotgun (WGS) entry which is preliminary data.</text>
</comment>
<dbReference type="GO" id="GO:0003676">
    <property type="term" value="F:nucleic acid binding"/>
    <property type="evidence" value="ECO:0007669"/>
    <property type="project" value="InterPro"/>
</dbReference>
<evidence type="ECO:0000313" key="1">
    <source>
        <dbReference type="EMBL" id="GBN19198.1"/>
    </source>
</evidence>
<dbReference type="Proteomes" id="UP000499080">
    <property type="component" value="Unassembled WGS sequence"/>
</dbReference>
<dbReference type="EMBL" id="BGPR01006463">
    <property type="protein sequence ID" value="GBN19198.1"/>
    <property type="molecule type" value="Genomic_DNA"/>
</dbReference>
<gene>
    <name evidence="1" type="ORF">AVEN_116226_1</name>
</gene>
<dbReference type="PANTHER" id="PTHR47326">
    <property type="entry name" value="TRANSPOSABLE ELEMENT TC3 TRANSPOSASE-LIKE PROTEIN"/>
    <property type="match status" value="1"/>
</dbReference>
<name>A0A4Y2LWJ5_ARAVE</name>
<dbReference type="Gene3D" id="3.30.420.10">
    <property type="entry name" value="Ribonuclease H-like superfamily/Ribonuclease H"/>
    <property type="match status" value="1"/>
</dbReference>
<keyword evidence="2" id="KW-1185">Reference proteome</keyword>
<accession>A0A4Y2LWJ5</accession>
<sequence length="270" mass="30739">MNGRRASSETLDGAVMESIKRKFFYTSSFLPWISEGMSTYSNQEFMCGLANGNALEAEGLNRQRFPRRHLPERKMLERLHRCLCEMGSFVNGMHATGRGRSVRTPQVVEDILRKVENCPYMSKREISRAVLPELLQPVAANKQARLWFQHDRSPPHFRLDVRSALDDKFTLRCIGRSGHTHWTAHSPYLSSLDFFLWAHLKSLVYESPIDSDEDLVPGFLLLPATSEKCRVCLKKCASFYVAGVTPALPQVVALLSSFYNFTTHVVNNII</sequence>
<proteinExistence type="predicted"/>
<dbReference type="InterPro" id="IPR036397">
    <property type="entry name" value="RNaseH_sf"/>
</dbReference>
<protein>
    <submittedName>
        <fullName evidence="1">Uncharacterized protein</fullName>
    </submittedName>
</protein>
<dbReference type="PANTHER" id="PTHR47326:SF1">
    <property type="entry name" value="HTH PSQ-TYPE DOMAIN-CONTAINING PROTEIN"/>
    <property type="match status" value="1"/>
</dbReference>
<dbReference type="AlphaFoldDB" id="A0A4Y2LWJ5"/>